<evidence type="ECO:0000256" key="5">
    <source>
        <dbReference type="ARBA" id="ARBA00022530"/>
    </source>
</evidence>
<protein>
    <recommendedName>
        <fullName evidence="10">Protein Wnt</fullName>
    </recommendedName>
</protein>
<dbReference type="GO" id="GO:0005102">
    <property type="term" value="F:signaling receptor binding"/>
    <property type="evidence" value="ECO:0007669"/>
    <property type="project" value="InterPro"/>
</dbReference>
<keyword evidence="9" id="KW-0449">Lipoprotein</keyword>
<keyword evidence="12" id="KW-1185">Reference proteome</keyword>
<evidence type="ECO:0000256" key="2">
    <source>
        <dbReference type="ARBA" id="ARBA00005683"/>
    </source>
</evidence>
<dbReference type="PANTHER" id="PTHR12027">
    <property type="entry name" value="WNT RELATED"/>
    <property type="match status" value="1"/>
</dbReference>
<keyword evidence="4" id="KW-0964">Secreted</keyword>
<comment type="similarity">
    <text evidence="2 10">Belongs to the Wnt family.</text>
</comment>
<keyword evidence="5" id="KW-0272">Extracellular matrix</keyword>
<dbReference type="PANTHER" id="PTHR12027:SF72">
    <property type="entry name" value="PROTEIN WNT-6"/>
    <property type="match status" value="1"/>
</dbReference>
<feature type="non-terminal residue" evidence="11">
    <location>
        <position position="80"/>
    </location>
</feature>
<dbReference type="Pfam" id="PF00110">
    <property type="entry name" value="wnt"/>
    <property type="match status" value="1"/>
</dbReference>
<proteinExistence type="inferred from homology"/>
<dbReference type="InterPro" id="IPR005817">
    <property type="entry name" value="Wnt"/>
</dbReference>
<dbReference type="KEGG" id="nve:5496534"/>
<keyword evidence="6 10" id="KW-0879">Wnt signaling pathway</keyword>
<gene>
    <name evidence="11" type="ORF">NEMVEDRAFT_v1g9057</name>
</gene>
<keyword evidence="3 10" id="KW-0217">Developmental protein</keyword>
<evidence type="ECO:0000256" key="6">
    <source>
        <dbReference type="ARBA" id="ARBA00022687"/>
    </source>
</evidence>
<dbReference type="STRING" id="45351.A7TCP7"/>
<keyword evidence="7" id="KW-1015">Disulfide bond</keyword>
<evidence type="ECO:0000256" key="4">
    <source>
        <dbReference type="ARBA" id="ARBA00022525"/>
    </source>
</evidence>
<evidence type="ECO:0000256" key="7">
    <source>
        <dbReference type="ARBA" id="ARBA00023157"/>
    </source>
</evidence>
<keyword evidence="8" id="KW-0325">Glycoprotein</keyword>
<dbReference type="EMBL" id="DS476618">
    <property type="protein sequence ID" value="EDO26168.1"/>
    <property type="molecule type" value="Genomic_DNA"/>
</dbReference>
<evidence type="ECO:0000256" key="1">
    <source>
        <dbReference type="ARBA" id="ARBA00004498"/>
    </source>
</evidence>
<dbReference type="SMART" id="SM00097">
    <property type="entry name" value="WNT1"/>
    <property type="match status" value="1"/>
</dbReference>
<feature type="non-terminal residue" evidence="11">
    <location>
        <position position="1"/>
    </location>
</feature>
<evidence type="ECO:0000256" key="10">
    <source>
        <dbReference type="RuleBase" id="RU003500"/>
    </source>
</evidence>
<evidence type="ECO:0000313" key="12">
    <source>
        <dbReference type="Proteomes" id="UP000001593"/>
    </source>
</evidence>
<comment type="function">
    <text evidence="10">Ligand for members of the frizzled family of seven transmembrane receptors.</text>
</comment>
<accession>A7TCP7</accession>
<evidence type="ECO:0000256" key="9">
    <source>
        <dbReference type="ARBA" id="ARBA00023288"/>
    </source>
</evidence>
<name>A7TCP7_NEMVE</name>
<dbReference type="GO" id="GO:0005576">
    <property type="term" value="C:extracellular region"/>
    <property type="evidence" value="ECO:0007669"/>
    <property type="project" value="InterPro"/>
</dbReference>
<evidence type="ECO:0000256" key="8">
    <source>
        <dbReference type="ARBA" id="ARBA00023180"/>
    </source>
</evidence>
<sequence length="80" mass="8910">PGIVSKVLEGIASSVEECQNRFRNRKWNCTTQKRSLRKILQHDYRETAFVFAITSAGITFTVSKACSLGELQGCGCNARK</sequence>
<comment type="subcellular location">
    <subcellularLocation>
        <location evidence="1 10">Secreted</location>
        <location evidence="1 10">Extracellular space</location>
        <location evidence="1 10">Extracellular matrix</location>
    </subcellularLocation>
</comment>
<dbReference type="InParanoid" id="A7TCP7"/>
<dbReference type="AlphaFoldDB" id="A7TCP7"/>
<evidence type="ECO:0000256" key="3">
    <source>
        <dbReference type="ARBA" id="ARBA00022473"/>
    </source>
</evidence>
<evidence type="ECO:0000313" key="11">
    <source>
        <dbReference type="EMBL" id="EDO26168.1"/>
    </source>
</evidence>
<dbReference type="eggNOG" id="KOG3913">
    <property type="taxonomic scope" value="Eukaryota"/>
</dbReference>
<dbReference type="HOGENOM" id="CLU_2597008_0_0_1"/>
<dbReference type="Proteomes" id="UP000001593">
    <property type="component" value="Unassembled WGS sequence"/>
</dbReference>
<reference evidence="11 12" key="1">
    <citation type="journal article" date="2007" name="Science">
        <title>Sea anemone genome reveals ancestral eumetazoan gene repertoire and genomic organization.</title>
        <authorList>
            <person name="Putnam N.H."/>
            <person name="Srivastava M."/>
            <person name="Hellsten U."/>
            <person name="Dirks B."/>
            <person name="Chapman J."/>
            <person name="Salamov A."/>
            <person name="Terry A."/>
            <person name="Shapiro H."/>
            <person name="Lindquist E."/>
            <person name="Kapitonov V.V."/>
            <person name="Jurka J."/>
            <person name="Genikhovich G."/>
            <person name="Grigoriev I.V."/>
            <person name="Lucas S.M."/>
            <person name="Steele R.E."/>
            <person name="Finnerty J.R."/>
            <person name="Technau U."/>
            <person name="Martindale M.Q."/>
            <person name="Rokhsar D.S."/>
        </authorList>
    </citation>
    <scope>NUCLEOTIDE SEQUENCE [LARGE SCALE GENOMIC DNA]</scope>
    <source>
        <strain evidence="12">CH2 X CH6</strain>
    </source>
</reference>
<dbReference type="PhylomeDB" id="A7TCP7"/>
<organism evidence="11 12">
    <name type="scientific">Nematostella vectensis</name>
    <name type="common">Starlet sea anemone</name>
    <dbReference type="NCBI Taxonomy" id="45351"/>
    <lineage>
        <taxon>Eukaryota</taxon>
        <taxon>Metazoa</taxon>
        <taxon>Cnidaria</taxon>
        <taxon>Anthozoa</taxon>
        <taxon>Hexacorallia</taxon>
        <taxon>Actiniaria</taxon>
        <taxon>Edwardsiidae</taxon>
        <taxon>Nematostella</taxon>
    </lineage>
</organism>
<dbReference type="PRINTS" id="PR01349">
    <property type="entry name" value="WNTPROTEIN"/>
</dbReference>
<dbReference type="GO" id="GO:0016055">
    <property type="term" value="P:Wnt signaling pathway"/>
    <property type="evidence" value="ECO:0007669"/>
    <property type="project" value="UniProtKB-KW"/>
</dbReference>